<dbReference type="EMBL" id="WMBT01000029">
    <property type="protein sequence ID" value="MTE02106.1"/>
    <property type="molecule type" value="Genomic_DNA"/>
</dbReference>
<name>A0A6L6HSC4_9RHOB</name>
<evidence type="ECO:0000313" key="4">
    <source>
        <dbReference type="Proteomes" id="UP000481417"/>
    </source>
</evidence>
<evidence type="ECO:0000259" key="2">
    <source>
        <dbReference type="Pfam" id="PF05732"/>
    </source>
</evidence>
<dbReference type="Proteomes" id="UP000481417">
    <property type="component" value="Unassembled WGS sequence"/>
</dbReference>
<comment type="caution">
    <text evidence="3">The sequence shown here is derived from an EMBL/GenBank/DDBJ whole genome shotgun (WGS) entry which is preliminary data.</text>
</comment>
<protein>
    <submittedName>
        <fullName evidence="3">Helix-turn-helix domain-containing protein</fullName>
    </submittedName>
</protein>
<dbReference type="GO" id="GO:0006276">
    <property type="term" value="P:plasmid maintenance"/>
    <property type="evidence" value="ECO:0007669"/>
    <property type="project" value="InterPro"/>
</dbReference>
<accession>A0A6L6HSC4</accession>
<reference evidence="3 4" key="1">
    <citation type="submission" date="2019-11" db="EMBL/GenBank/DDBJ databases">
        <authorList>
            <person name="Lang L."/>
        </authorList>
    </citation>
    <scope>NUCLEOTIDE SEQUENCE [LARGE SCALE GENOMIC DNA]</scope>
    <source>
        <strain evidence="3 4">YIM 132242</strain>
    </source>
</reference>
<dbReference type="AlphaFoldDB" id="A0A6L6HSC4"/>
<proteinExistence type="predicted"/>
<dbReference type="GO" id="GO:0006260">
    <property type="term" value="P:DNA replication"/>
    <property type="evidence" value="ECO:0007669"/>
    <property type="project" value="InterPro"/>
</dbReference>
<evidence type="ECO:0000256" key="1">
    <source>
        <dbReference type="SAM" id="MobiDB-lite"/>
    </source>
</evidence>
<sequence length="183" mass="19989">MTDISAPSDIGRPPLRGTFIQTDRATHEAWAKFSIKRPAASAVLHYLAANVGYHNAVVIPQKTVAKALGVSDRTVRRAVEDLSEGNWIQVVKIGAGRECAYVLNDRVAWADKRDNLRLSRFSAEIIADADDQSEHTLSGPQLYRLPDLFPGEVQLPSGEGLPPVSQPFFEGMEPALPATGRED</sequence>
<dbReference type="RefSeq" id="WP_328288592.1">
    <property type="nucleotide sequence ID" value="NZ_WMBT01000029.1"/>
</dbReference>
<organism evidence="3 4">
    <name type="scientific">Paracoccus lichenicola</name>
    <dbReference type="NCBI Taxonomy" id="2665644"/>
    <lineage>
        <taxon>Bacteria</taxon>
        <taxon>Pseudomonadati</taxon>
        <taxon>Pseudomonadota</taxon>
        <taxon>Alphaproteobacteria</taxon>
        <taxon>Rhodobacterales</taxon>
        <taxon>Paracoccaceae</taxon>
        <taxon>Paracoccus</taxon>
    </lineage>
</organism>
<evidence type="ECO:0000313" key="3">
    <source>
        <dbReference type="EMBL" id="MTE02106.1"/>
    </source>
</evidence>
<gene>
    <name evidence="3" type="ORF">GIY56_17590</name>
</gene>
<keyword evidence="4" id="KW-1185">Reference proteome</keyword>
<feature type="domain" description="Plasmid replication protein RepL" evidence="2">
    <location>
        <begin position="43"/>
        <end position="118"/>
    </location>
</feature>
<dbReference type="InterPro" id="IPR008813">
    <property type="entry name" value="Plasmid_replication_RepL"/>
</dbReference>
<dbReference type="Pfam" id="PF05732">
    <property type="entry name" value="RepL"/>
    <property type="match status" value="1"/>
</dbReference>
<feature type="region of interest" description="Disordered" evidence="1">
    <location>
        <begin position="155"/>
        <end position="183"/>
    </location>
</feature>